<organism evidence="2 3">
    <name type="scientific">Massarina eburnea CBS 473.64</name>
    <dbReference type="NCBI Taxonomy" id="1395130"/>
    <lineage>
        <taxon>Eukaryota</taxon>
        <taxon>Fungi</taxon>
        <taxon>Dikarya</taxon>
        <taxon>Ascomycota</taxon>
        <taxon>Pezizomycotina</taxon>
        <taxon>Dothideomycetes</taxon>
        <taxon>Pleosporomycetidae</taxon>
        <taxon>Pleosporales</taxon>
        <taxon>Massarineae</taxon>
        <taxon>Massarinaceae</taxon>
        <taxon>Massarina</taxon>
    </lineage>
</organism>
<evidence type="ECO:0000313" key="3">
    <source>
        <dbReference type="Proteomes" id="UP000799753"/>
    </source>
</evidence>
<dbReference type="OrthoDB" id="4225365at2759"/>
<feature type="transmembrane region" description="Helical" evidence="1">
    <location>
        <begin position="347"/>
        <end position="365"/>
    </location>
</feature>
<name>A0A6A6RTD9_9PLEO</name>
<keyword evidence="1" id="KW-0812">Transmembrane</keyword>
<dbReference type="EMBL" id="MU006789">
    <property type="protein sequence ID" value="KAF2638650.1"/>
    <property type="molecule type" value="Genomic_DNA"/>
</dbReference>
<evidence type="ECO:0000256" key="1">
    <source>
        <dbReference type="SAM" id="Phobius"/>
    </source>
</evidence>
<evidence type="ECO:0000313" key="2">
    <source>
        <dbReference type="EMBL" id="KAF2638650.1"/>
    </source>
</evidence>
<sequence>MPRITPCRILKLFLLPWIVLFGVWFFLPSLPVSVSERNSYIANALSTGRTLITVHKWDHAFEVSNNRGQMEEGESGDTTHIGIRWQLQPNKKSHVETDLQVGDTLLHLSQMSADANAFFAKNDPEGTNSIPYFTKSLHSRVRAGGTNHPYNMPWFTSSDRVLLFHEFIGSSADIDFCIIIPKPGVLQLWKRLVVNEVLERIRKQHDFTGQSRSDIDPMDSLEFPNANKVWSETYDSLVLEHRNDGGMIAEFKDGKSQDEKSGFSGVSLVQAEMPVGDLPSRTFPIRRALVFPLGPTPYIISYALYSIYLFGAFVLWPYGVSALAIYVLSVIGMWIRAGRPDFMDWSSRYGLTSFWFSCCACCIRLRERRRARKMKKVWGPAGPLLESEKMMRRGGELDVEKGGRLGKKETSVGLQRPVNAKLGYKKEWRNAKF</sequence>
<dbReference type="AlphaFoldDB" id="A0A6A6RTD9"/>
<gene>
    <name evidence="2" type="ORF">P280DRAFT_76109</name>
</gene>
<feature type="transmembrane region" description="Helical" evidence="1">
    <location>
        <begin position="315"/>
        <end position="335"/>
    </location>
</feature>
<proteinExistence type="predicted"/>
<keyword evidence="3" id="KW-1185">Reference proteome</keyword>
<feature type="transmembrane region" description="Helical" evidence="1">
    <location>
        <begin position="289"/>
        <end position="308"/>
    </location>
</feature>
<feature type="transmembrane region" description="Helical" evidence="1">
    <location>
        <begin position="12"/>
        <end position="30"/>
    </location>
</feature>
<keyword evidence="1" id="KW-1133">Transmembrane helix</keyword>
<reference evidence="2" key="1">
    <citation type="journal article" date="2020" name="Stud. Mycol.">
        <title>101 Dothideomycetes genomes: a test case for predicting lifestyles and emergence of pathogens.</title>
        <authorList>
            <person name="Haridas S."/>
            <person name="Albert R."/>
            <person name="Binder M."/>
            <person name="Bloem J."/>
            <person name="Labutti K."/>
            <person name="Salamov A."/>
            <person name="Andreopoulos B."/>
            <person name="Baker S."/>
            <person name="Barry K."/>
            <person name="Bills G."/>
            <person name="Bluhm B."/>
            <person name="Cannon C."/>
            <person name="Castanera R."/>
            <person name="Culley D."/>
            <person name="Daum C."/>
            <person name="Ezra D."/>
            <person name="Gonzalez J."/>
            <person name="Henrissat B."/>
            <person name="Kuo A."/>
            <person name="Liang C."/>
            <person name="Lipzen A."/>
            <person name="Lutzoni F."/>
            <person name="Magnuson J."/>
            <person name="Mondo S."/>
            <person name="Nolan M."/>
            <person name="Ohm R."/>
            <person name="Pangilinan J."/>
            <person name="Park H.-J."/>
            <person name="Ramirez L."/>
            <person name="Alfaro M."/>
            <person name="Sun H."/>
            <person name="Tritt A."/>
            <person name="Yoshinaga Y."/>
            <person name="Zwiers L.-H."/>
            <person name="Turgeon B."/>
            <person name="Goodwin S."/>
            <person name="Spatafora J."/>
            <person name="Crous P."/>
            <person name="Grigoriev I."/>
        </authorList>
    </citation>
    <scope>NUCLEOTIDE SEQUENCE</scope>
    <source>
        <strain evidence="2">CBS 473.64</strain>
    </source>
</reference>
<protein>
    <submittedName>
        <fullName evidence="2">Uncharacterized protein</fullName>
    </submittedName>
</protein>
<accession>A0A6A6RTD9</accession>
<keyword evidence="1" id="KW-0472">Membrane</keyword>
<dbReference type="Proteomes" id="UP000799753">
    <property type="component" value="Unassembled WGS sequence"/>
</dbReference>